<dbReference type="PANTHER" id="PTHR10668:SF103">
    <property type="entry name" value="PYRIDINE NUCLEOTIDE-DISULFIDE OXIDOREDUCTASE DOMAIN-CONTAINING PROTEIN 2"/>
    <property type="match status" value="1"/>
</dbReference>
<comment type="subcellular location">
    <subcellularLocation>
        <location evidence="1">Mitochondrion matrix</location>
    </subcellularLocation>
</comment>
<dbReference type="GO" id="GO:0016491">
    <property type="term" value="F:oxidoreductase activity"/>
    <property type="evidence" value="ECO:0007669"/>
    <property type="project" value="InterPro"/>
</dbReference>
<evidence type="ECO:0000256" key="3">
    <source>
        <dbReference type="ARBA" id="ARBA00037217"/>
    </source>
</evidence>
<dbReference type="VEuPathDB" id="FungiDB:FMAN_15077"/>
<reference evidence="8" key="1">
    <citation type="journal article" date="2016" name="Genome Biol. Evol.">
        <title>Comparative 'omics' of the Fusarium fujikuroi species complex highlights differences in genetic potential and metabolite synthesis.</title>
        <authorList>
            <person name="Niehaus E.-M."/>
            <person name="Muensterkoetter M."/>
            <person name="Proctor R.H."/>
            <person name="Brown D.W."/>
            <person name="Sharon A."/>
            <person name="Idan Y."/>
            <person name="Oren-Young L."/>
            <person name="Sieber C.M."/>
            <person name="Novak O."/>
            <person name="Pencik A."/>
            <person name="Tarkowska D."/>
            <person name="Hromadova K."/>
            <person name="Freeman S."/>
            <person name="Maymon M."/>
            <person name="Elazar M."/>
            <person name="Youssef S.A."/>
            <person name="El-Shabrawy E.S.M."/>
            <person name="Shalaby A.B.A."/>
            <person name="Houterman P."/>
            <person name="Brock N.L."/>
            <person name="Burkhardt I."/>
            <person name="Tsavkelova E.A."/>
            <person name="Dickschat J.S."/>
            <person name="Galuszka P."/>
            <person name="Gueldener U."/>
            <person name="Tudzynski B."/>
        </authorList>
    </citation>
    <scope>NUCLEOTIDE SEQUENCE [LARGE SCALE GENOMIC DNA]</scope>
    <source>
        <strain evidence="8">MRC7560</strain>
    </source>
</reference>
<keyword evidence="8" id="KW-1185">Reference proteome</keyword>
<evidence type="ECO:0000256" key="4">
    <source>
        <dbReference type="ARBA" id="ARBA00038825"/>
    </source>
</evidence>
<evidence type="ECO:0000256" key="2">
    <source>
        <dbReference type="ARBA" id="ARBA00006046"/>
    </source>
</evidence>
<gene>
    <name evidence="7" type="ORF">FMAN_15077</name>
</gene>
<dbReference type="GO" id="GO:0005759">
    <property type="term" value="C:mitochondrial matrix"/>
    <property type="evidence" value="ECO:0007669"/>
    <property type="project" value="UniProtKB-SubCell"/>
</dbReference>
<evidence type="ECO:0000259" key="6">
    <source>
        <dbReference type="Pfam" id="PF01593"/>
    </source>
</evidence>
<evidence type="ECO:0000313" key="8">
    <source>
        <dbReference type="Proteomes" id="UP000184255"/>
    </source>
</evidence>
<comment type="caution">
    <text evidence="7">The sequence shown here is derived from an EMBL/GenBank/DDBJ whole genome shotgun (WGS) entry which is preliminary data.</text>
</comment>
<comment type="function">
    <text evidence="3">Probable oxidoreductase that may play a role as regulator of mitochondrial function.</text>
</comment>
<dbReference type="Pfam" id="PF01593">
    <property type="entry name" value="Amino_oxidase"/>
    <property type="match status" value="1"/>
</dbReference>
<organism evidence="7 8">
    <name type="scientific">Fusarium mangiferae</name>
    <name type="common">Mango malformation disease fungus</name>
    <dbReference type="NCBI Taxonomy" id="192010"/>
    <lineage>
        <taxon>Eukaryota</taxon>
        <taxon>Fungi</taxon>
        <taxon>Dikarya</taxon>
        <taxon>Ascomycota</taxon>
        <taxon>Pezizomycotina</taxon>
        <taxon>Sordariomycetes</taxon>
        <taxon>Hypocreomycetidae</taxon>
        <taxon>Hypocreales</taxon>
        <taxon>Nectriaceae</taxon>
        <taxon>Fusarium</taxon>
        <taxon>Fusarium fujikuroi species complex</taxon>
    </lineage>
</organism>
<evidence type="ECO:0000313" key="7">
    <source>
        <dbReference type="EMBL" id="CVL03646.1"/>
    </source>
</evidence>
<dbReference type="AlphaFoldDB" id="A0A1L7U942"/>
<dbReference type="RefSeq" id="XP_041688254.1">
    <property type="nucleotide sequence ID" value="XM_041822588.1"/>
</dbReference>
<dbReference type="Proteomes" id="UP000184255">
    <property type="component" value="Unassembled WGS sequence"/>
</dbReference>
<evidence type="ECO:0000256" key="5">
    <source>
        <dbReference type="ARBA" id="ARBA00040298"/>
    </source>
</evidence>
<accession>A0A1L7U942</accession>
<dbReference type="GeneID" id="65094320"/>
<dbReference type="InterPro" id="IPR036188">
    <property type="entry name" value="FAD/NAD-bd_sf"/>
</dbReference>
<dbReference type="InterPro" id="IPR002937">
    <property type="entry name" value="Amino_oxidase"/>
</dbReference>
<proteinExistence type="inferred from homology"/>
<comment type="similarity">
    <text evidence="2">Belongs to the carotenoid/retinoid oxidoreductase family.</text>
</comment>
<comment type="subunit">
    <text evidence="4">Interacts with COX5B; this interaction may contribute to localize PYROXD2 to the inner face of the inner mitochondrial membrane.</text>
</comment>
<dbReference type="Gene3D" id="3.50.50.60">
    <property type="entry name" value="FAD/NAD(P)-binding domain"/>
    <property type="match status" value="2"/>
</dbReference>
<dbReference type="EMBL" id="FCQH01000014">
    <property type="protein sequence ID" value="CVL03646.1"/>
    <property type="molecule type" value="Genomic_DNA"/>
</dbReference>
<name>A0A1L7U942_FUSMA</name>
<evidence type="ECO:0000256" key="1">
    <source>
        <dbReference type="ARBA" id="ARBA00004305"/>
    </source>
</evidence>
<protein>
    <recommendedName>
        <fullName evidence="5">Pyridine nucleotide-disulfide oxidoreductase domain-containing protein 2</fullName>
    </recommendedName>
</protein>
<sequence length="545" mass="59202">MAQTAQSFSKLGRLTATDSNWDIITIGSGHNGLLAAAYMAVAGQKVLVLERASYPGGGVASLHMAEEGYVSERHSAIHQMILGNPLITKDELGLLSKYGLKYLPLDPAYAIIMQDKVLPLYQNRARSKASIARFSKEDAQTYDRFMDLAIRITDALLPSMFEPPTDTVLQHVQDKEVLAEIGFASEACSTDVIDKWFTHKSLRVALLRFVTEIQLAHPKTKGTGLMGYLAFGLMEKYGLAVPEGGGTAFTQSVIRCIEAHGGEVRLNTEVTKVVTENGRAVGVCTRAGELKAKRAVIGMIHPHLLGQLVDGIDPAITAAAKATRSSEFTLFVIHAALDRPLRFKAGGEANGTVMNTVCPGNMEDLLKSYDDMAERKIPEKLMIGLSCTSERDSTRAPLGKSLLHCVVMLKSEIAGVGWNNWDSIKDDLCHRVFAYASEYLEDFTPDMIRSYEVVTPPDHVSDTPSFQRGDICGISMAGDQMGVNRPTPALAQYRVPGVRGLYLAGPFMHPGGGVWGGGRPVAVRMMQDFGIDFDKVINAGLSSHL</sequence>
<dbReference type="PANTHER" id="PTHR10668">
    <property type="entry name" value="PHYTOENE DEHYDROGENASE"/>
    <property type="match status" value="1"/>
</dbReference>
<dbReference type="SUPFAM" id="SSF51905">
    <property type="entry name" value="FAD/NAD(P)-binding domain"/>
    <property type="match status" value="1"/>
</dbReference>
<feature type="domain" description="Amine oxidase" evidence="6">
    <location>
        <begin position="32"/>
        <end position="341"/>
    </location>
</feature>